<sequence length="217" mass="24558">MSSNGDANFDTSVLVNYVYTKLPGTNEDDNDAVRLLEDSGLNRVIGGKAKGEFTSLCDRREVIYDDLLDWLEDHPESNIYEYDVSSRPVSASDNDTDHVRFDIQCGWGEEPRRKQLSDFRRLSQGLDTIRRDIIRKFLDGIYPQFSNSELSEELGDLDLGHDTQIVIDAVEIHREDSIDLLVGSDNDLTSNDTAINNRISSVEDQSLELRILEPSDV</sequence>
<proteinExistence type="predicted"/>
<evidence type="ECO:0000313" key="1">
    <source>
        <dbReference type="EMBL" id="SEW01246.1"/>
    </source>
</evidence>
<dbReference type="Proteomes" id="UP000198518">
    <property type="component" value="Unassembled WGS sequence"/>
</dbReference>
<dbReference type="EMBL" id="FOJA01000001">
    <property type="protein sequence ID" value="SEW01246.1"/>
    <property type="molecule type" value="Genomic_DNA"/>
</dbReference>
<dbReference type="InterPro" id="IPR058482">
    <property type="entry name" value="DUF8169"/>
</dbReference>
<dbReference type="Pfam" id="PF26507">
    <property type="entry name" value="DUF8169"/>
    <property type="match status" value="1"/>
</dbReference>
<protein>
    <submittedName>
        <fullName evidence="1">Uncharacterized protein</fullName>
    </submittedName>
</protein>
<name>A0A1I0NIX1_9EURY</name>
<gene>
    <name evidence="1" type="ORF">SAMN04487945_0904</name>
</gene>
<dbReference type="STRING" id="355548.SAMN04487945_0904"/>
<dbReference type="OrthoDB" id="298028at2157"/>
<evidence type="ECO:0000313" key="2">
    <source>
        <dbReference type="Proteomes" id="UP000198518"/>
    </source>
</evidence>
<reference evidence="1 2" key="1">
    <citation type="submission" date="2016-10" db="EMBL/GenBank/DDBJ databases">
        <authorList>
            <person name="de Groot N.N."/>
        </authorList>
    </citation>
    <scope>NUCLEOTIDE SEQUENCE [LARGE SCALE GENOMIC DNA]</scope>
    <source>
        <strain evidence="1 2">CGMCC 1.5337</strain>
    </source>
</reference>
<dbReference type="RefSeq" id="WP_143052148.1">
    <property type="nucleotide sequence ID" value="NZ_FOJA01000001.1"/>
</dbReference>
<dbReference type="AlphaFoldDB" id="A0A1I0NIX1"/>
<keyword evidence="2" id="KW-1185">Reference proteome</keyword>
<organism evidence="1 2">
    <name type="scientific">Halobacterium jilantaiense</name>
    <dbReference type="NCBI Taxonomy" id="355548"/>
    <lineage>
        <taxon>Archaea</taxon>
        <taxon>Methanobacteriati</taxon>
        <taxon>Methanobacteriota</taxon>
        <taxon>Stenosarchaea group</taxon>
        <taxon>Halobacteria</taxon>
        <taxon>Halobacteriales</taxon>
        <taxon>Halobacteriaceae</taxon>
        <taxon>Halobacterium</taxon>
    </lineage>
</organism>
<accession>A0A1I0NIX1</accession>